<name>G9QGU4_9BACI</name>
<evidence type="ECO:0000313" key="1">
    <source>
        <dbReference type="EMBL" id="EHL79581.1"/>
    </source>
</evidence>
<reference evidence="1 2" key="1">
    <citation type="submission" date="2011-09" db="EMBL/GenBank/DDBJ databases">
        <title>The Genome Sequence of Bacillus smithii 7_3_47FAA.</title>
        <authorList>
            <consortium name="The Broad Institute Genome Sequencing Platform"/>
            <person name="Earl A."/>
            <person name="Ward D."/>
            <person name="Feldgarden M."/>
            <person name="Gevers D."/>
            <person name="Daigneault M."/>
            <person name="Strauss J."/>
            <person name="Allen-Vercoe E."/>
            <person name="Young S.K."/>
            <person name="Zeng Q."/>
            <person name="Gargeya S."/>
            <person name="Fitzgerald M."/>
            <person name="Haas B."/>
            <person name="Abouelleil A."/>
            <person name="Alvarado L."/>
            <person name="Arachchi H.M."/>
            <person name="Berlin A."/>
            <person name="Brown A."/>
            <person name="Chapman S.B."/>
            <person name="Chen Z."/>
            <person name="Dunbar C."/>
            <person name="Freedman E."/>
            <person name="Gearin G."/>
            <person name="Goldberg J."/>
            <person name="Griggs A."/>
            <person name="Gujja S."/>
            <person name="Heiman D."/>
            <person name="Howarth C."/>
            <person name="Larson L."/>
            <person name="Lui A."/>
            <person name="MacDonald P.J.P."/>
            <person name="Montmayeur A."/>
            <person name="Murphy C."/>
            <person name="Neiman D."/>
            <person name="Pearson M."/>
            <person name="Priest M."/>
            <person name="Roberts A."/>
            <person name="Saif S."/>
            <person name="Shea T."/>
            <person name="Shenoy N."/>
            <person name="Sisk P."/>
            <person name="Stolte C."/>
            <person name="Sykes S."/>
            <person name="Wortman J."/>
            <person name="Nusbaum C."/>
            <person name="Birren B."/>
        </authorList>
    </citation>
    <scope>NUCLEOTIDE SEQUENCE [LARGE SCALE GENOMIC DNA]</scope>
    <source>
        <strain evidence="1 2">7_3_47FAA</strain>
    </source>
</reference>
<dbReference type="HOGENOM" id="CLU_195272_0_0_9"/>
<sequence length="67" mass="8102">MYHRPSRPIECPPRYNVRNHYVPRQVPYIHPVVNVNRYNIVNVPRHIYRPVTRNVVVDPGYPTRCCY</sequence>
<keyword evidence="2" id="KW-1185">Reference proteome</keyword>
<dbReference type="EMBL" id="ACWF01000005">
    <property type="protein sequence ID" value="EHL79581.1"/>
    <property type="molecule type" value="Genomic_DNA"/>
</dbReference>
<dbReference type="AlphaFoldDB" id="G9QGU4"/>
<dbReference type="Proteomes" id="UP000011747">
    <property type="component" value="Unassembled WGS sequence"/>
</dbReference>
<comment type="caution">
    <text evidence="1">The sequence shown here is derived from an EMBL/GenBank/DDBJ whole genome shotgun (WGS) entry which is preliminary data.</text>
</comment>
<proteinExistence type="predicted"/>
<organism evidence="1 2">
    <name type="scientific">Bacillus smithii 7_3_47FAA</name>
    <dbReference type="NCBI Taxonomy" id="665952"/>
    <lineage>
        <taxon>Bacteria</taxon>
        <taxon>Bacillati</taxon>
        <taxon>Bacillota</taxon>
        <taxon>Bacilli</taxon>
        <taxon>Bacillales</taxon>
        <taxon>Bacillaceae</taxon>
        <taxon>Bacillus</taxon>
    </lineage>
</organism>
<evidence type="ECO:0008006" key="3">
    <source>
        <dbReference type="Google" id="ProtNLM"/>
    </source>
</evidence>
<evidence type="ECO:0000313" key="2">
    <source>
        <dbReference type="Proteomes" id="UP000011747"/>
    </source>
</evidence>
<protein>
    <recommendedName>
        <fullName evidence="3">Spore coat protein D</fullName>
    </recommendedName>
</protein>
<accession>G9QGU4</accession>
<gene>
    <name evidence="1" type="ORF">HMPREF1015_01003</name>
</gene>